<dbReference type="Pfam" id="PF00583">
    <property type="entry name" value="Acetyltransf_1"/>
    <property type="match status" value="1"/>
</dbReference>
<name>A0A132NCL4_9ACTN</name>
<evidence type="ECO:0000313" key="3">
    <source>
        <dbReference type="EMBL" id="KWX07707.1"/>
    </source>
</evidence>
<dbReference type="InterPro" id="IPR016181">
    <property type="entry name" value="Acyl_CoA_acyltransferase"/>
</dbReference>
<organism evidence="3 4">
    <name type="scientific">Carbonactinospora thermoautotrophica</name>
    <dbReference type="NCBI Taxonomy" id="1469144"/>
    <lineage>
        <taxon>Bacteria</taxon>
        <taxon>Bacillati</taxon>
        <taxon>Actinomycetota</taxon>
        <taxon>Actinomycetes</taxon>
        <taxon>Kitasatosporales</taxon>
        <taxon>Carbonactinosporaceae</taxon>
        <taxon>Carbonactinospora</taxon>
    </lineage>
</organism>
<sequence length="182" mass="20283">MNRDAQLELTHHNSQEARALLDELCDVYADAYGVELDGEKVTAFRGRALKALERPRFELVTARSDGLLAGFVFGYTLPADTFWWDGLTPEPAEGFVLEDGTRTFVLAEIEVRRAWQGAGLGRRLHDAILASRYEERATLATGPGADAARAIYERWGWQQVGKVPGGTGAYFSEYTLYLLPLR</sequence>
<dbReference type="Proteomes" id="UP000070598">
    <property type="component" value="Unassembled WGS sequence"/>
</dbReference>
<dbReference type="OrthoDB" id="3627466at2"/>
<dbReference type="RefSeq" id="WP_066892026.1">
    <property type="nucleotide sequence ID" value="NZ_JYIJ01000017.1"/>
</dbReference>
<evidence type="ECO:0000313" key="2">
    <source>
        <dbReference type="EMBL" id="KWX03869.1"/>
    </source>
</evidence>
<protein>
    <recommendedName>
        <fullName evidence="1">N-acetyltransferase domain-containing protein</fullName>
    </recommendedName>
</protein>
<dbReference type="Gene3D" id="3.40.630.30">
    <property type="match status" value="1"/>
</dbReference>
<reference evidence="4" key="2">
    <citation type="submission" date="2015-02" db="EMBL/GenBank/DDBJ databases">
        <title>Physiological reanalysis, assessment of diazotrophy, and genome sequences of multiple isolates of Streptomyces thermoautotrophicus.</title>
        <authorList>
            <person name="MacKellar D.C."/>
            <person name="Lieber L."/>
            <person name="Norman J."/>
            <person name="Bolger A."/>
            <person name="Tobin C."/>
            <person name="Murray J.W."/>
            <person name="Friesen M."/>
            <person name="Prell J."/>
        </authorList>
    </citation>
    <scope>NUCLEOTIDE SEQUENCE [LARGE SCALE GENOMIC DNA]</scope>
    <source>
        <strain evidence="4">UBT1</strain>
    </source>
</reference>
<dbReference type="EMBL" id="JYIJ01000017">
    <property type="protein sequence ID" value="KWX03869.1"/>
    <property type="molecule type" value="Genomic_DNA"/>
</dbReference>
<feature type="domain" description="N-acetyltransferase" evidence="1">
    <location>
        <begin position="9"/>
        <end position="177"/>
    </location>
</feature>
<dbReference type="PATRIC" id="fig|1469144.8.peg.2928"/>
<evidence type="ECO:0000313" key="4">
    <source>
        <dbReference type="Proteomes" id="UP000070598"/>
    </source>
</evidence>
<accession>A0A132NCL4</accession>
<evidence type="ECO:0000259" key="1">
    <source>
        <dbReference type="PROSITE" id="PS51186"/>
    </source>
</evidence>
<dbReference type="Proteomes" id="UP000070659">
    <property type="component" value="Unassembled WGS sequence"/>
</dbReference>
<dbReference type="InterPro" id="IPR000182">
    <property type="entry name" value="GNAT_dom"/>
</dbReference>
<proteinExistence type="predicted"/>
<reference evidence="3 5" key="1">
    <citation type="submission" date="2015-02" db="EMBL/GenBank/DDBJ databases">
        <title>Physiological reanalysis, assessment of diazotrophy, and genome sequences of multiple isolates of Streptomyces thermoautotrophicus.</title>
        <authorList>
            <person name="MacKellar D.C."/>
            <person name="Lieber L."/>
            <person name="Norman J."/>
            <person name="Bolger A."/>
            <person name="Tobin C."/>
            <person name="Murray J.W."/>
            <person name="Prell J."/>
        </authorList>
    </citation>
    <scope>NUCLEOTIDE SEQUENCE [LARGE SCALE GENOMIC DNA]</scope>
    <source>
        <strain evidence="3 5">UBT1</strain>
    </source>
</reference>
<dbReference type="PROSITE" id="PS51186">
    <property type="entry name" value="GNAT"/>
    <property type="match status" value="1"/>
</dbReference>
<dbReference type="EMBL" id="JYIK01001040">
    <property type="protein sequence ID" value="KWX07707.1"/>
    <property type="molecule type" value="Genomic_DNA"/>
</dbReference>
<dbReference type="GO" id="GO:0016747">
    <property type="term" value="F:acyltransferase activity, transferring groups other than amino-acyl groups"/>
    <property type="evidence" value="ECO:0007669"/>
    <property type="project" value="InterPro"/>
</dbReference>
<gene>
    <name evidence="2" type="ORF">TH66_11940</name>
    <name evidence="3" type="ORF">TR74_17915</name>
</gene>
<dbReference type="SUPFAM" id="SSF55729">
    <property type="entry name" value="Acyl-CoA N-acyltransferases (Nat)"/>
    <property type="match status" value="1"/>
</dbReference>
<dbReference type="AlphaFoldDB" id="A0A132NCL4"/>
<evidence type="ECO:0000313" key="5">
    <source>
        <dbReference type="Proteomes" id="UP000070659"/>
    </source>
</evidence>
<comment type="caution">
    <text evidence="3">The sequence shown here is derived from an EMBL/GenBank/DDBJ whole genome shotgun (WGS) entry which is preliminary data.</text>
</comment>